<feature type="region of interest" description="Disordered" evidence="1">
    <location>
        <begin position="737"/>
        <end position="829"/>
    </location>
</feature>
<comment type="caution">
    <text evidence="2">The sequence shown here is derived from an EMBL/GenBank/DDBJ whole genome shotgun (WGS) entry which is preliminary data.</text>
</comment>
<reference evidence="2" key="1">
    <citation type="submission" date="2022-03" db="EMBL/GenBank/DDBJ databases">
        <title>Draft genome sequence of Aduncisulcus paluster, a free-living microaerophilic Fornicata.</title>
        <authorList>
            <person name="Yuyama I."/>
            <person name="Kume K."/>
            <person name="Tamura T."/>
            <person name="Inagaki Y."/>
            <person name="Hashimoto T."/>
        </authorList>
    </citation>
    <scope>NUCLEOTIDE SEQUENCE</scope>
    <source>
        <strain evidence="2">NY0171</strain>
    </source>
</reference>
<feature type="compositionally biased region" description="Low complexity" evidence="1">
    <location>
        <begin position="746"/>
        <end position="759"/>
    </location>
</feature>
<evidence type="ECO:0000256" key="1">
    <source>
        <dbReference type="SAM" id="MobiDB-lite"/>
    </source>
</evidence>
<organism evidence="2 3">
    <name type="scientific">Aduncisulcus paluster</name>
    <dbReference type="NCBI Taxonomy" id="2918883"/>
    <lineage>
        <taxon>Eukaryota</taxon>
        <taxon>Metamonada</taxon>
        <taxon>Carpediemonas-like organisms</taxon>
        <taxon>Aduncisulcus</taxon>
    </lineage>
</organism>
<dbReference type="EMBL" id="BQXS01011386">
    <property type="protein sequence ID" value="GKT37102.1"/>
    <property type="molecule type" value="Genomic_DNA"/>
</dbReference>
<feature type="region of interest" description="Disordered" evidence="1">
    <location>
        <begin position="611"/>
        <end position="637"/>
    </location>
</feature>
<feature type="compositionally biased region" description="Basic residues" evidence="1">
    <location>
        <begin position="798"/>
        <end position="814"/>
    </location>
</feature>
<name>A0ABQ5KXD4_9EUKA</name>
<feature type="non-terminal residue" evidence="2">
    <location>
        <position position="1149"/>
    </location>
</feature>
<accession>A0ABQ5KXD4</accession>
<proteinExistence type="predicted"/>
<protein>
    <submittedName>
        <fullName evidence="2">Uncharacterized protein</fullName>
    </submittedName>
</protein>
<sequence length="1149" mass="131371">MNIKLEDLTIYLEAFVPRCTLLSTELRFEIPDFELNIPQPPIGLSIPVPTHFTQRSGRKQCNPSSRLPPLNLDHKGPISIHKEVKNEITPHDSPLSVETDQDRTRCPSTINHLPKLYYMPFMHDLSYAKTITRGRILDAEISAISHIREVVVSYSRLKMPDHILRIHDNSTGEKLLNPSYFIFSKHHHEPISVHGVECEKELSNPIDEKHITSSSCMDDSSFKYLFSPDPILCPIHHDYFFNIHNIPKPKSKKKYLQIMNEFKRKKRHEKKRKVQRGVQFMHRSFHSRSEQHNSPIILPMISQHSSSSQRAKENSLYHDDSVFGLSSPKAKSIDSLHREFPPFPSPPPLPSSHIPFREASLLSCVESLPSTHFSHLLDTYSERIMIITLLWEKRQGCQIVHEKILQQVESHLSKSKMSSLTKQSIHGIRLPMSQHPNKPESEFVSLSSDKTQRFSSDSDLFLYVHPITRILPPSLSSNLSHEYSDYEPISTESKSKDVLFPRISEECPFPSLFSLIFSSLSSLSLESFCVDCDRPVCGVCEAKWGVSSERYGVWNGKEWRDNDNYLNYFKNISYDGTKYSNIDKTSRMSFPIHVPSRFPELYVHSSLQSSSSGEISMRDSGSHVDQQSDPSISDIPSGHNIIDLDNFSIPLSIRMFHLYSMFSNATFTLKLLIESEQLNSHNLSEFLSTLTKDKDKAQSSYSEIDTEQRFWAGKVTRIMDMMREELDICHGPDDFVESSSVHTPRSHSISSISQTNTSSDPTTVTKEQDSNEPFDCKSRAVSTPRNSKAKDISLSTGGKKKKSLRSKELKKKGKNSMLKSSGCHSKRTPSEVLKTAISKSLSALSDSLVSSVSHISSLSSSLQRLYFEYEQTKSVHEKMKDRLDRWLEREKEVYIWHQWLFKLRNESKRRDNDIIRFELLTENDHRDVEERKDSLLFTGESDFTISSNASEVSRYDGNYLYSLQCSLMPSSRCWYRLLCVLWANRNVLNRSSHAFVHSYSLQLLYDRCYPLYILHHPQYSKLLKMRGIREGEIISHLSNPSIIPCGGIKKGKRLSLKKKKTVLPDMDSKAGNESQERGKQQDVFDIKDSINSNCEKKDEITPQPVSHPITDSSPSSLHFSSYLLSSFSPIMSHVLSLSSSSLPSIGSNV</sequence>
<evidence type="ECO:0000313" key="2">
    <source>
        <dbReference type="EMBL" id="GKT37102.1"/>
    </source>
</evidence>
<gene>
    <name evidence="2" type="ORF">ADUPG1_009952</name>
</gene>
<keyword evidence="3" id="KW-1185">Reference proteome</keyword>
<evidence type="ECO:0000313" key="3">
    <source>
        <dbReference type="Proteomes" id="UP001057375"/>
    </source>
</evidence>
<feature type="compositionally biased region" description="Basic and acidic residues" evidence="1">
    <location>
        <begin position="766"/>
        <end position="778"/>
    </location>
</feature>
<dbReference type="Proteomes" id="UP001057375">
    <property type="component" value="Unassembled WGS sequence"/>
</dbReference>